<evidence type="ECO:0000259" key="1">
    <source>
        <dbReference type="Pfam" id="PF00149"/>
    </source>
</evidence>
<dbReference type="RefSeq" id="WP_108895180.1">
    <property type="nucleotide sequence ID" value="NZ_ONZF01000008.1"/>
</dbReference>
<protein>
    <submittedName>
        <fullName evidence="2">3',5'-cyclic adenosine monophosphate phosphodiesterase CpdA</fullName>
        <ecNumber evidence="2">3.1.4.53</ecNumber>
    </submittedName>
</protein>
<feature type="domain" description="Calcineurin-like phosphoesterase" evidence="1">
    <location>
        <begin position="1"/>
        <end position="232"/>
    </location>
</feature>
<evidence type="ECO:0000313" key="3">
    <source>
        <dbReference type="Proteomes" id="UP000244912"/>
    </source>
</evidence>
<dbReference type="AlphaFoldDB" id="A0A2R8BZ44"/>
<reference evidence="2 3" key="1">
    <citation type="submission" date="2018-03" db="EMBL/GenBank/DDBJ databases">
        <authorList>
            <person name="Keele B.F."/>
        </authorList>
    </citation>
    <scope>NUCLEOTIDE SEQUENCE [LARGE SCALE GENOMIC DNA]</scope>
    <source>
        <strain evidence="2 3">CECT 8504</strain>
    </source>
</reference>
<accession>A0A2R8BZ44</accession>
<sequence length="290" mass="32080">MKILFVSDLHLDHWLMAGRDPLAAVPQSVWDQVEALFIIGDLSNKPKVRWPPLLEHVGRYVPLDRVFITPGNHDYYDFQLDGDDRLAEIATEAGASFAQKAEVMLGGCRILCCTLWTDFALAGHREATRAAMMAEAEAQINDYRYIRIGGEGYRRARPADTARRHADHRAWLEGKLAEPFDGNTIVATHHAPHPECLAPPVSRLDAAYASDLTSLIDAHAPTAWVYGHTHMPCAFTVGASELRNVSLGYPHQVPETEIAAQLLQGLAKVERGRVALKSSSDRRSDLDAEA</sequence>
<name>A0A2R8BZ44_9RHOB</name>
<dbReference type="GO" id="GO:0004115">
    <property type="term" value="F:3',5'-cyclic-AMP phosphodiesterase activity"/>
    <property type="evidence" value="ECO:0007669"/>
    <property type="project" value="UniProtKB-EC"/>
</dbReference>
<dbReference type="Gene3D" id="3.60.21.10">
    <property type="match status" value="1"/>
</dbReference>
<dbReference type="Pfam" id="PF00149">
    <property type="entry name" value="Metallophos"/>
    <property type="match status" value="1"/>
</dbReference>
<dbReference type="InterPro" id="IPR029052">
    <property type="entry name" value="Metallo-depent_PP-like"/>
</dbReference>
<dbReference type="PANTHER" id="PTHR37844:SF2">
    <property type="entry name" value="SER_THR PROTEIN PHOSPHATASE SUPERFAMILY (AFU_ORTHOLOGUE AFUA_1G14840)"/>
    <property type="match status" value="1"/>
</dbReference>
<dbReference type="SUPFAM" id="SSF56300">
    <property type="entry name" value="Metallo-dependent phosphatases"/>
    <property type="match status" value="1"/>
</dbReference>
<dbReference type="EC" id="3.1.4.53" evidence="2"/>
<proteinExistence type="predicted"/>
<dbReference type="PANTHER" id="PTHR37844">
    <property type="entry name" value="SER/THR PROTEIN PHOSPHATASE SUPERFAMILY (AFU_ORTHOLOGUE AFUA_1G14840)"/>
    <property type="match status" value="1"/>
</dbReference>
<keyword evidence="2" id="KW-0378">Hydrolase</keyword>
<gene>
    <name evidence="2" type="primary">cpdA_2</name>
    <name evidence="2" type="ORF">PAA8504_03234</name>
</gene>
<dbReference type="InterPro" id="IPR004843">
    <property type="entry name" value="Calcineurin-like_PHP"/>
</dbReference>
<dbReference type="EMBL" id="ONZF01000008">
    <property type="protein sequence ID" value="SPJ25383.1"/>
    <property type="molecule type" value="Genomic_DNA"/>
</dbReference>
<dbReference type="OrthoDB" id="356681at2"/>
<organism evidence="2 3">
    <name type="scientific">Palleronia abyssalis</name>
    <dbReference type="NCBI Taxonomy" id="1501240"/>
    <lineage>
        <taxon>Bacteria</taxon>
        <taxon>Pseudomonadati</taxon>
        <taxon>Pseudomonadota</taxon>
        <taxon>Alphaproteobacteria</taxon>
        <taxon>Rhodobacterales</taxon>
        <taxon>Roseobacteraceae</taxon>
        <taxon>Palleronia</taxon>
    </lineage>
</organism>
<keyword evidence="3" id="KW-1185">Reference proteome</keyword>
<evidence type="ECO:0000313" key="2">
    <source>
        <dbReference type="EMBL" id="SPJ25383.1"/>
    </source>
</evidence>
<dbReference type="Proteomes" id="UP000244912">
    <property type="component" value="Unassembled WGS sequence"/>
</dbReference>